<dbReference type="KEGG" id="bcai:K788_00003395"/>
<gene>
    <name evidence="3" type="ORF">K788_00003395</name>
</gene>
<evidence type="ECO:0000256" key="1">
    <source>
        <dbReference type="SAM" id="MobiDB-lite"/>
    </source>
</evidence>
<proteinExistence type="predicted"/>
<name>A0A0P0RI91_9BURK</name>
<organism evidence="3 4">
    <name type="scientific">Paraburkholderia caribensis MBA4</name>
    <dbReference type="NCBI Taxonomy" id="1323664"/>
    <lineage>
        <taxon>Bacteria</taxon>
        <taxon>Pseudomonadati</taxon>
        <taxon>Pseudomonadota</taxon>
        <taxon>Betaproteobacteria</taxon>
        <taxon>Burkholderiales</taxon>
        <taxon>Burkholderiaceae</taxon>
        <taxon>Paraburkholderia</taxon>
    </lineage>
</organism>
<feature type="region of interest" description="Disordered" evidence="1">
    <location>
        <begin position="24"/>
        <end position="66"/>
    </location>
</feature>
<evidence type="ECO:0000313" key="3">
    <source>
        <dbReference type="EMBL" id="ALL68297.1"/>
    </source>
</evidence>
<dbReference type="AlphaFoldDB" id="A0A0P0RI91"/>
<feature type="chain" id="PRO_5006054345" evidence="2">
    <location>
        <begin position="23"/>
        <end position="87"/>
    </location>
</feature>
<dbReference type="RefSeq" id="WP_035998470.1">
    <property type="nucleotide sequence ID" value="NZ_CP012747.1"/>
</dbReference>
<feature type="signal peptide" evidence="2">
    <location>
        <begin position="1"/>
        <end position="22"/>
    </location>
</feature>
<evidence type="ECO:0000256" key="2">
    <source>
        <dbReference type="SAM" id="SignalP"/>
    </source>
</evidence>
<feature type="compositionally biased region" description="Polar residues" evidence="1">
    <location>
        <begin position="24"/>
        <end position="53"/>
    </location>
</feature>
<dbReference type="GeneID" id="69972023"/>
<keyword evidence="2" id="KW-0732">Signal</keyword>
<evidence type="ECO:0000313" key="4">
    <source>
        <dbReference type="Proteomes" id="UP000019146"/>
    </source>
</evidence>
<reference evidence="3 4" key="1">
    <citation type="journal article" date="2014" name="Genome Announc.">
        <title>Draft Genome Sequence of the Haloacid-Degrading Burkholderia caribensis Strain MBA4.</title>
        <authorList>
            <person name="Pan Y."/>
            <person name="Kong K.F."/>
            <person name="Tsang J.S."/>
        </authorList>
    </citation>
    <scope>NUCLEOTIDE SEQUENCE [LARGE SCALE GENOMIC DNA]</scope>
    <source>
        <strain evidence="3 4">MBA4</strain>
    </source>
</reference>
<dbReference type="EMBL" id="CP012747">
    <property type="protein sequence ID" value="ALL68297.1"/>
    <property type="molecule type" value="Genomic_DNA"/>
</dbReference>
<dbReference type="Proteomes" id="UP000019146">
    <property type="component" value="Chromosome 2"/>
</dbReference>
<sequence length="87" mass="8980">MNSIKALAVAAFLIAGTAVAQAQESTPVTTTAQTENQAQSVSRTGDASTTTAYEKSDIHSGYNTGPTQANVKDCVGPVSYCNIYFGS</sequence>
<protein>
    <submittedName>
        <fullName evidence="3">Uncharacterized protein</fullName>
    </submittedName>
</protein>
<accession>A0A0P0RI91</accession>